<protein>
    <submittedName>
        <fullName evidence="2">YitT family protein</fullName>
    </submittedName>
</protein>
<dbReference type="PANTHER" id="PTHR40078">
    <property type="entry name" value="INTEGRAL MEMBRANE PROTEIN-RELATED"/>
    <property type="match status" value="1"/>
</dbReference>
<sequence length="217" mass="24181">MSGKEKLVQFFIFFIGIITMSFGIVLTIQADLGVSPWDVLHIGLYQQFGLTIGTWNIIVGIIVLGTSTIIMKKWPKLGAYLNLFFVGVFIDFFLFIPIEPVHFWSKLIILIIGIVVMAIGMGIYISAQFGTGPRDSLMMALHIKKGWKIPNVRLVMEIAVLIVGWILGGPVHIGTIIISLTLGHATGISLEFFYKVTNKLMNKVKSEKVVNNDIVMR</sequence>
<accession>A0ABX0A706</accession>
<dbReference type="Proteomes" id="UP000743899">
    <property type="component" value="Unassembled WGS sequence"/>
</dbReference>
<feature type="transmembrane region" description="Helical" evidence="1">
    <location>
        <begin position="77"/>
        <end position="98"/>
    </location>
</feature>
<gene>
    <name evidence="2" type="ORF">GW534_11180</name>
</gene>
<dbReference type="RefSeq" id="WP_161921109.1">
    <property type="nucleotide sequence ID" value="NZ_JAACYS010000053.1"/>
</dbReference>
<dbReference type="InterPro" id="IPR038750">
    <property type="entry name" value="YczE/YyaS-like"/>
</dbReference>
<feature type="transmembrane region" description="Helical" evidence="1">
    <location>
        <begin position="104"/>
        <end position="127"/>
    </location>
</feature>
<reference evidence="2 3" key="1">
    <citation type="submission" date="2020-01" db="EMBL/GenBank/DDBJ databases">
        <title>A novel Bacillus sp. from Pasinler.</title>
        <authorList>
            <person name="Adiguzel A."/>
            <person name="Ay H."/>
            <person name="Baltaci M.O."/>
        </authorList>
    </citation>
    <scope>NUCLEOTIDE SEQUENCE [LARGE SCALE GENOMIC DNA]</scope>
    <source>
        <strain evidence="2 3">P1</strain>
    </source>
</reference>
<keyword evidence="1" id="KW-0472">Membrane</keyword>
<evidence type="ECO:0000313" key="2">
    <source>
        <dbReference type="EMBL" id="NCU18279.1"/>
    </source>
</evidence>
<name>A0ABX0A706_9BACI</name>
<feature type="transmembrane region" description="Helical" evidence="1">
    <location>
        <begin position="7"/>
        <end position="28"/>
    </location>
</feature>
<feature type="transmembrane region" description="Helical" evidence="1">
    <location>
        <begin position="173"/>
        <end position="194"/>
    </location>
</feature>
<feature type="transmembrane region" description="Helical" evidence="1">
    <location>
        <begin position="148"/>
        <end position="167"/>
    </location>
</feature>
<feature type="transmembrane region" description="Helical" evidence="1">
    <location>
        <begin position="48"/>
        <end position="70"/>
    </location>
</feature>
<keyword evidence="3" id="KW-1185">Reference proteome</keyword>
<dbReference type="PANTHER" id="PTHR40078:SF1">
    <property type="entry name" value="INTEGRAL MEMBRANE PROTEIN"/>
    <property type="match status" value="1"/>
</dbReference>
<comment type="caution">
    <text evidence="2">The sequence shown here is derived from an EMBL/GenBank/DDBJ whole genome shotgun (WGS) entry which is preliminary data.</text>
</comment>
<keyword evidence="1" id="KW-1133">Transmembrane helix</keyword>
<evidence type="ECO:0000313" key="3">
    <source>
        <dbReference type="Proteomes" id="UP000743899"/>
    </source>
</evidence>
<dbReference type="Pfam" id="PF19700">
    <property type="entry name" value="DUF6198"/>
    <property type="match status" value="1"/>
</dbReference>
<organism evidence="2 3">
    <name type="scientific">Pallidibacillus pasinlerensis</name>
    <dbReference type="NCBI Taxonomy" id="2703818"/>
    <lineage>
        <taxon>Bacteria</taxon>
        <taxon>Bacillati</taxon>
        <taxon>Bacillota</taxon>
        <taxon>Bacilli</taxon>
        <taxon>Bacillales</taxon>
        <taxon>Bacillaceae</taxon>
        <taxon>Pallidibacillus</taxon>
    </lineage>
</organism>
<dbReference type="EMBL" id="JAACYS010000053">
    <property type="protein sequence ID" value="NCU18279.1"/>
    <property type="molecule type" value="Genomic_DNA"/>
</dbReference>
<keyword evidence="1" id="KW-0812">Transmembrane</keyword>
<evidence type="ECO:0000256" key="1">
    <source>
        <dbReference type="SAM" id="Phobius"/>
    </source>
</evidence>
<proteinExistence type="predicted"/>